<feature type="transmembrane region" description="Helical" evidence="1">
    <location>
        <begin position="45"/>
        <end position="63"/>
    </location>
</feature>
<reference evidence="3" key="1">
    <citation type="journal article" date="2019" name="Int. J. Syst. Evol. Microbiol.">
        <title>The Global Catalogue of Microorganisms (GCM) 10K type strain sequencing project: providing services to taxonomists for standard genome sequencing and annotation.</title>
        <authorList>
            <consortium name="The Broad Institute Genomics Platform"/>
            <consortium name="The Broad Institute Genome Sequencing Center for Infectious Disease"/>
            <person name="Wu L."/>
            <person name="Ma J."/>
        </authorList>
    </citation>
    <scope>NUCLEOTIDE SEQUENCE [LARGE SCALE GENOMIC DNA]</scope>
    <source>
        <strain evidence="3">Q85</strain>
    </source>
</reference>
<accession>A0ABW4N764</accession>
<keyword evidence="1" id="KW-0812">Transmembrane</keyword>
<protein>
    <recommendedName>
        <fullName evidence="4">Isopropylmalate isomerase</fullName>
    </recommendedName>
</protein>
<feature type="transmembrane region" description="Helical" evidence="1">
    <location>
        <begin position="88"/>
        <end position="109"/>
    </location>
</feature>
<keyword evidence="1" id="KW-1133">Transmembrane helix</keyword>
<proteinExistence type="predicted"/>
<organism evidence="2 3">
    <name type="scientific">Sphingomonas floccifaciens</name>
    <dbReference type="NCBI Taxonomy" id="1844115"/>
    <lineage>
        <taxon>Bacteria</taxon>
        <taxon>Pseudomonadati</taxon>
        <taxon>Pseudomonadota</taxon>
        <taxon>Alphaproteobacteria</taxon>
        <taxon>Sphingomonadales</taxon>
        <taxon>Sphingomonadaceae</taxon>
        <taxon>Sphingomonas</taxon>
    </lineage>
</organism>
<evidence type="ECO:0000313" key="2">
    <source>
        <dbReference type="EMBL" id="MFD1785988.1"/>
    </source>
</evidence>
<evidence type="ECO:0000256" key="1">
    <source>
        <dbReference type="SAM" id="Phobius"/>
    </source>
</evidence>
<dbReference type="EMBL" id="JBHUFC010000001">
    <property type="protein sequence ID" value="MFD1785988.1"/>
    <property type="molecule type" value="Genomic_DNA"/>
</dbReference>
<sequence>MVFGWSPGIGDPTAIGWSIVAAYLVTAALCWWAGRVSLQCSGRSGTWPILAAALLALGINKQLDLQALVVVIGRRVAFYQGWYEDRRFVQMAFITVLFVAAILLCRLMARLAAKGPPQERRALLGIVVLATFVLIRAASFHHVDRLLGANAAHLRINHLLELGGIALIAVPALLTCIERRPATLSG</sequence>
<keyword evidence="3" id="KW-1185">Reference proteome</keyword>
<feature type="transmembrane region" description="Helical" evidence="1">
    <location>
        <begin position="121"/>
        <end position="139"/>
    </location>
</feature>
<dbReference type="RefSeq" id="WP_380937555.1">
    <property type="nucleotide sequence ID" value="NZ_JBHUFC010000001.1"/>
</dbReference>
<gene>
    <name evidence="2" type="ORF">ACFSC3_00230</name>
</gene>
<dbReference type="Proteomes" id="UP001597283">
    <property type="component" value="Unassembled WGS sequence"/>
</dbReference>
<keyword evidence="1" id="KW-0472">Membrane</keyword>
<name>A0ABW4N764_9SPHN</name>
<comment type="caution">
    <text evidence="2">The sequence shown here is derived from an EMBL/GenBank/DDBJ whole genome shotgun (WGS) entry which is preliminary data.</text>
</comment>
<evidence type="ECO:0008006" key="4">
    <source>
        <dbReference type="Google" id="ProtNLM"/>
    </source>
</evidence>
<feature type="transmembrane region" description="Helical" evidence="1">
    <location>
        <begin position="159"/>
        <end position="177"/>
    </location>
</feature>
<feature type="transmembrane region" description="Helical" evidence="1">
    <location>
        <begin position="14"/>
        <end position="33"/>
    </location>
</feature>
<evidence type="ECO:0000313" key="3">
    <source>
        <dbReference type="Proteomes" id="UP001597283"/>
    </source>
</evidence>